<dbReference type="GO" id="GO:0032922">
    <property type="term" value="P:circadian regulation of gene expression"/>
    <property type="evidence" value="ECO:0007669"/>
    <property type="project" value="TreeGrafter"/>
</dbReference>
<dbReference type="GO" id="GO:0003904">
    <property type="term" value="F:deoxyribodipyrimidine photo-lyase activity"/>
    <property type="evidence" value="ECO:0007669"/>
    <property type="project" value="TreeGrafter"/>
</dbReference>
<name>A0A2P6UZC7_9CHLO</name>
<reference evidence="6 7" key="1">
    <citation type="journal article" date="2018" name="Plant J.">
        <title>Genome sequences of Chlorella sorokiniana UTEX 1602 and Micractinium conductrix SAG 241.80: implications to maltose excretion by a green alga.</title>
        <authorList>
            <person name="Arriola M.B."/>
            <person name="Velmurugan N."/>
            <person name="Zhang Y."/>
            <person name="Plunkett M.H."/>
            <person name="Hondzo H."/>
            <person name="Barney B.M."/>
        </authorList>
    </citation>
    <scope>NUCLEOTIDE SEQUENCE [LARGE SCALE GENOMIC DNA]</scope>
    <source>
        <strain evidence="6 7">SAG 241.80</strain>
    </source>
</reference>
<dbReference type="SUPFAM" id="SSF48173">
    <property type="entry name" value="Cryptochrome/photolyase FAD-binding domain"/>
    <property type="match status" value="1"/>
</dbReference>
<keyword evidence="3 4" id="KW-0274">FAD</keyword>
<evidence type="ECO:0000259" key="5">
    <source>
        <dbReference type="Pfam" id="PF03441"/>
    </source>
</evidence>
<dbReference type="Gene3D" id="1.10.579.10">
    <property type="entry name" value="DNA Cyclobutane Dipyrimidine Photolyase, subunit A, domain 3"/>
    <property type="match status" value="1"/>
</dbReference>
<accession>A0A2P6UZC7</accession>
<dbReference type="PANTHER" id="PTHR11455:SF9">
    <property type="entry name" value="CRYPTOCHROME CIRCADIAN CLOCK 5 ISOFORM X1"/>
    <property type="match status" value="1"/>
</dbReference>
<feature type="binding site" evidence="4">
    <location>
        <begin position="44"/>
        <end position="46"/>
    </location>
    <ligand>
        <name>FAD</name>
        <dbReference type="ChEBI" id="CHEBI:57692"/>
    </ligand>
</feature>
<dbReference type="GO" id="GO:0071949">
    <property type="term" value="F:FAD binding"/>
    <property type="evidence" value="ECO:0007669"/>
    <property type="project" value="TreeGrafter"/>
</dbReference>
<dbReference type="OrthoDB" id="435881at2759"/>
<comment type="similarity">
    <text evidence="1">Belongs to the DNA photolyase class-1 family.</text>
</comment>
<evidence type="ECO:0000256" key="4">
    <source>
        <dbReference type="PIRSR" id="PIRSR602081-1"/>
    </source>
</evidence>
<dbReference type="Proteomes" id="UP000239649">
    <property type="component" value="Unassembled WGS sequence"/>
</dbReference>
<dbReference type="PANTHER" id="PTHR11455">
    <property type="entry name" value="CRYPTOCHROME"/>
    <property type="match status" value="1"/>
</dbReference>
<organism evidence="6 7">
    <name type="scientific">Micractinium conductrix</name>
    <dbReference type="NCBI Taxonomy" id="554055"/>
    <lineage>
        <taxon>Eukaryota</taxon>
        <taxon>Viridiplantae</taxon>
        <taxon>Chlorophyta</taxon>
        <taxon>core chlorophytes</taxon>
        <taxon>Trebouxiophyceae</taxon>
        <taxon>Chlorellales</taxon>
        <taxon>Chlorellaceae</taxon>
        <taxon>Chlorella clade</taxon>
        <taxon>Micractinium</taxon>
    </lineage>
</organism>
<dbReference type="AlphaFoldDB" id="A0A2P6UZC7"/>
<dbReference type="InterPro" id="IPR005101">
    <property type="entry name" value="Cryptochr/Photolyase_FAD-bd"/>
</dbReference>
<gene>
    <name evidence="6" type="ORF">C2E20_9113</name>
</gene>
<evidence type="ECO:0000313" key="6">
    <source>
        <dbReference type="EMBL" id="PSC67190.1"/>
    </source>
</evidence>
<sequence>MCQLWQQGWMHHLAGHSVACFLTRGDLWCSWEAGQAVFDKYLIDADWSLNAANWQWLSASAFFSHFGKQYDKNGDYIRHFMPVLKDIPAKYIYEPWTAPLSVQQAAGCIIEKITHDQRLR</sequence>
<evidence type="ECO:0000256" key="1">
    <source>
        <dbReference type="ARBA" id="ARBA00005862"/>
    </source>
</evidence>
<dbReference type="GO" id="GO:0005737">
    <property type="term" value="C:cytoplasm"/>
    <property type="evidence" value="ECO:0007669"/>
    <property type="project" value="TreeGrafter"/>
</dbReference>
<dbReference type="GO" id="GO:0003677">
    <property type="term" value="F:DNA binding"/>
    <property type="evidence" value="ECO:0007669"/>
    <property type="project" value="TreeGrafter"/>
</dbReference>
<proteinExistence type="inferred from homology"/>
<comment type="caution">
    <text evidence="6">The sequence shown here is derived from an EMBL/GenBank/DDBJ whole genome shotgun (WGS) entry which is preliminary data.</text>
</comment>
<dbReference type="GO" id="GO:0005634">
    <property type="term" value="C:nucleus"/>
    <property type="evidence" value="ECO:0007669"/>
    <property type="project" value="TreeGrafter"/>
</dbReference>
<comment type="cofactor">
    <cofactor evidence="4">
        <name>FAD</name>
        <dbReference type="ChEBI" id="CHEBI:57692"/>
    </cofactor>
    <text evidence="4">Binds 1 FAD per subunit.</text>
</comment>
<dbReference type="GO" id="GO:0043153">
    <property type="term" value="P:entrainment of circadian clock by photoperiod"/>
    <property type="evidence" value="ECO:0007669"/>
    <property type="project" value="TreeGrafter"/>
</dbReference>
<dbReference type="InterPro" id="IPR036134">
    <property type="entry name" value="Crypto/Photolyase_FAD-like_sf"/>
</dbReference>
<dbReference type="STRING" id="554055.A0A2P6UZC7"/>
<dbReference type="EMBL" id="LHPF02000077">
    <property type="protein sequence ID" value="PSC67190.1"/>
    <property type="molecule type" value="Genomic_DNA"/>
</dbReference>
<keyword evidence="2 4" id="KW-0285">Flavoprotein</keyword>
<protein>
    <submittedName>
        <fullName evidence="6">Cryptochrome-1-like</fullName>
    </submittedName>
</protein>
<dbReference type="InterPro" id="IPR002081">
    <property type="entry name" value="Cryptochrome/DNA_photolyase_1"/>
</dbReference>
<evidence type="ECO:0000256" key="3">
    <source>
        <dbReference type="ARBA" id="ARBA00022827"/>
    </source>
</evidence>
<evidence type="ECO:0000313" key="7">
    <source>
        <dbReference type="Proteomes" id="UP000239649"/>
    </source>
</evidence>
<dbReference type="Pfam" id="PF03441">
    <property type="entry name" value="FAD_binding_7"/>
    <property type="match status" value="1"/>
</dbReference>
<evidence type="ECO:0000256" key="2">
    <source>
        <dbReference type="ARBA" id="ARBA00022630"/>
    </source>
</evidence>
<keyword evidence="7" id="KW-1185">Reference proteome</keyword>
<feature type="domain" description="Cryptochrome/DNA photolyase FAD-binding" evidence="5">
    <location>
        <begin position="1"/>
        <end position="112"/>
    </location>
</feature>